<reference evidence="10 11" key="1">
    <citation type="submission" date="2019-04" db="EMBL/GenBank/DDBJ databases">
        <title>Thalassotalea guangxiensis sp. nov., isolated from sediment of the coastal wetland.</title>
        <authorList>
            <person name="Zheng S."/>
            <person name="Zhang D."/>
        </authorList>
    </citation>
    <scope>NUCLEOTIDE SEQUENCE [LARGE SCALE GENOMIC DNA]</scope>
    <source>
        <strain evidence="10 11">ZS-4</strain>
    </source>
</reference>
<dbReference type="FunFam" id="1.20.1740.10:FF:000004">
    <property type="entry name" value="Sodium:alanine symporter family protein"/>
    <property type="match status" value="1"/>
</dbReference>
<keyword evidence="3 9" id="KW-0813">Transport</keyword>
<organism evidence="10 11">
    <name type="scientific">Thalassotalea mangrovi</name>
    <dbReference type="NCBI Taxonomy" id="2572245"/>
    <lineage>
        <taxon>Bacteria</taxon>
        <taxon>Pseudomonadati</taxon>
        <taxon>Pseudomonadota</taxon>
        <taxon>Gammaproteobacteria</taxon>
        <taxon>Alteromonadales</taxon>
        <taxon>Colwelliaceae</taxon>
        <taxon>Thalassotalea</taxon>
    </lineage>
</organism>
<evidence type="ECO:0000256" key="9">
    <source>
        <dbReference type="RuleBase" id="RU363064"/>
    </source>
</evidence>
<dbReference type="Gene3D" id="1.20.1740.10">
    <property type="entry name" value="Amino acid/polyamine transporter I"/>
    <property type="match status" value="1"/>
</dbReference>
<evidence type="ECO:0000256" key="6">
    <source>
        <dbReference type="ARBA" id="ARBA00022847"/>
    </source>
</evidence>
<feature type="transmembrane region" description="Helical" evidence="9">
    <location>
        <begin position="179"/>
        <end position="197"/>
    </location>
</feature>
<dbReference type="PROSITE" id="PS00873">
    <property type="entry name" value="NA_ALANINE_SYMP"/>
    <property type="match status" value="1"/>
</dbReference>
<feature type="transmembrane region" description="Helical" evidence="9">
    <location>
        <begin position="410"/>
        <end position="431"/>
    </location>
</feature>
<keyword evidence="7 9" id="KW-1133">Transmembrane helix</keyword>
<keyword evidence="8 9" id="KW-0472">Membrane</keyword>
<feature type="transmembrane region" description="Helical" evidence="9">
    <location>
        <begin position="206"/>
        <end position="227"/>
    </location>
</feature>
<sequence length="466" mass="50007">MHNLVTFLNDIIWGYVLIYLLALAGIWFTVRLKAVQFRHFLHMFTVMRHSRKGDNTSISSFQALCTTLAARVGTGNLMGVAVAISLGGPGAVFWMWVIALVGMATAFAESTLAQLYKEKDSLGSYRGGPAYYMRNGLKSPAMALIFSICLFFGYGFVFGAVQANSISDAFNGSYGIEPVYTGTVITLFTAIIVMGGLKNIARFAELAVPVMGVAYVLVASIVIAMNISAVPGVFADIVGSAFGLREAGSGLIGAAIMQGVKRGLYSNEAGMGSAPNAAAAATPYPPHPVSQGYVQMLGVFIDTIVLCTCTALIILMSGIPLGQEFGIQLTQQALANQVGGWGSDFISIAILFFGFTSIVANYAYAENSLKFIGLNNKLGKLFFNIVFLVMIFYGSVATLGQVIAMADFGVGLMTIVNVTAIVLLTKSLVIVAKDYNQQLDAGRVPEFKISEQQEQEMRLSKHIWRH</sequence>
<feature type="transmembrane region" description="Helical" evidence="9">
    <location>
        <begin position="341"/>
        <end position="360"/>
    </location>
</feature>
<comment type="subcellular location">
    <subcellularLocation>
        <location evidence="9">Cell inner membrane</location>
        <topology evidence="9">Multi-pass membrane protein</topology>
    </subcellularLocation>
    <subcellularLocation>
        <location evidence="1">Cell membrane</location>
        <topology evidence="1">Multi-pass membrane protein</topology>
    </subcellularLocation>
</comment>
<feature type="transmembrane region" description="Helical" evidence="9">
    <location>
        <begin position="141"/>
        <end position="159"/>
    </location>
</feature>
<evidence type="ECO:0000256" key="7">
    <source>
        <dbReference type="ARBA" id="ARBA00022989"/>
    </source>
</evidence>
<feature type="transmembrane region" description="Helical" evidence="9">
    <location>
        <begin position="12"/>
        <end position="30"/>
    </location>
</feature>
<dbReference type="PRINTS" id="PR00175">
    <property type="entry name" value="NAALASMPORT"/>
</dbReference>
<keyword evidence="4" id="KW-1003">Cell membrane</keyword>
<evidence type="ECO:0000256" key="3">
    <source>
        <dbReference type="ARBA" id="ARBA00022448"/>
    </source>
</evidence>
<dbReference type="OrthoDB" id="9806926at2"/>
<name>A0A4U1B4T7_9GAMM</name>
<evidence type="ECO:0000313" key="10">
    <source>
        <dbReference type="EMBL" id="TKB45186.1"/>
    </source>
</evidence>
<keyword evidence="11" id="KW-1185">Reference proteome</keyword>
<proteinExistence type="inferred from homology"/>
<evidence type="ECO:0000256" key="4">
    <source>
        <dbReference type="ARBA" id="ARBA00022475"/>
    </source>
</evidence>
<feature type="transmembrane region" description="Helical" evidence="9">
    <location>
        <begin position="299"/>
        <end position="321"/>
    </location>
</feature>
<dbReference type="GO" id="GO:0005886">
    <property type="term" value="C:plasma membrane"/>
    <property type="evidence" value="ECO:0007669"/>
    <property type="project" value="UniProtKB-SubCell"/>
</dbReference>
<dbReference type="InterPro" id="IPR001463">
    <property type="entry name" value="Na/Ala_symport"/>
</dbReference>
<dbReference type="PANTHER" id="PTHR30330:SF1">
    <property type="entry name" value="AMINO-ACID CARRIER PROTEIN ALST"/>
    <property type="match status" value="1"/>
</dbReference>
<accession>A0A4U1B4T7</accession>
<dbReference type="Pfam" id="PF01235">
    <property type="entry name" value="Na_Ala_symp"/>
    <property type="match status" value="1"/>
</dbReference>
<keyword evidence="6 9" id="KW-0769">Symport</keyword>
<dbReference type="Proteomes" id="UP000307999">
    <property type="component" value="Unassembled WGS sequence"/>
</dbReference>
<dbReference type="EMBL" id="SWDB01000022">
    <property type="protein sequence ID" value="TKB45186.1"/>
    <property type="molecule type" value="Genomic_DNA"/>
</dbReference>
<evidence type="ECO:0000256" key="8">
    <source>
        <dbReference type="ARBA" id="ARBA00023136"/>
    </source>
</evidence>
<feature type="transmembrane region" description="Helical" evidence="9">
    <location>
        <begin position="68"/>
        <end position="87"/>
    </location>
</feature>
<feature type="transmembrane region" description="Helical" evidence="9">
    <location>
        <begin position="381"/>
        <end position="404"/>
    </location>
</feature>
<dbReference type="GO" id="GO:0005283">
    <property type="term" value="F:amino acid:sodium symporter activity"/>
    <property type="evidence" value="ECO:0007669"/>
    <property type="project" value="InterPro"/>
</dbReference>
<comment type="similarity">
    <text evidence="2 9">Belongs to the alanine or glycine:cation symporter (AGCS) (TC 2.A.25) family.</text>
</comment>
<evidence type="ECO:0000256" key="2">
    <source>
        <dbReference type="ARBA" id="ARBA00009261"/>
    </source>
</evidence>
<evidence type="ECO:0000313" key="11">
    <source>
        <dbReference type="Proteomes" id="UP000307999"/>
    </source>
</evidence>
<dbReference type="AlphaFoldDB" id="A0A4U1B4T7"/>
<gene>
    <name evidence="10" type="ORF">E8M12_09525</name>
</gene>
<dbReference type="NCBIfam" id="TIGR00835">
    <property type="entry name" value="agcS"/>
    <property type="match status" value="1"/>
</dbReference>
<comment type="caution">
    <text evidence="10">The sequence shown here is derived from an EMBL/GenBank/DDBJ whole genome shotgun (WGS) entry which is preliminary data.</text>
</comment>
<dbReference type="PANTHER" id="PTHR30330">
    <property type="entry name" value="AGSS FAMILY TRANSPORTER, SODIUM-ALANINE"/>
    <property type="match status" value="1"/>
</dbReference>
<evidence type="ECO:0000256" key="5">
    <source>
        <dbReference type="ARBA" id="ARBA00022692"/>
    </source>
</evidence>
<protein>
    <submittedName>
        <fullName evidence="10">Alanine:cation symporter family protein</fullName>
    </submittedName>
</protein>
<keyword evidence="5 9" id="KW-0812">Transmembrane</keyword>
<keyword evidence="9" id="KW-0997">Cell inner membrane</keyword>
<evidence type="ECO:0000256" key="1">
    <source>
        <dbReference type="ARBA" id="ARBA00004651"/>
    </source>
</evidence>